<reference evidence="2 3" key="1">
    <citation type="journal article" date="2021" name="Nat. Commun.">
        <title>Genetic determinants of endophytism in the Arabidopsis root mycobiome.</title>
        <authorList>
            <person name="Mesny F."/>
            <person name="Miyauchi S."/>
            <person name="Thiergart T."/>
            <person name="Pickel B."/>
            <person name="Atanasova L."/>
            <person name="Karlsson M."/>
            <person name="Huettel B."/>
            <person name="Barry K.W."/>
            <person name="Haridas S."/>
            <person name="Chen C."/>
            <person name="Bauer D."/>
            <person name="Andreopoulos W."/>
            <person name="Pangilinan J."/>
            <person name="LaButti K."/>
            <person name="Riley R."/>
            <person name="Lipzen A."/>
            <person name="Clum A."/>
            <person name="Drula E."/>
            <person name="Henrissat B."/>
            <person name="Kohler A."/>
            <person name="Grigoriev I.V."/>
            <person name="Martin F.M."/>
            <person name="Hacquard S."/>
        </authorList>
    </citation>
    <scope>NUCLEOTIDE SEQUENCE [LARGE SCALE GENOMIC DNA]</scope>
    <source>
        <strain evidence="2 3">MPI-SDFR-AT-0080</strain>
    </source>
</reference>
<dbReference type="PANTHER" id="PTHR35186">
    <property type="entry name" value="ANK_REP_REGION DOMAIN-CONTAINING PROTEIN"/>
    <property type="match status" value="1"/>
</dbReference>
<feature type="domain" description="DUF7580" evidence="1">
    <location>
        <begin position="203"/>
        <end position="324"/>
    </location>
</feature>
<dbReference type="Proteomes" id="UP000774617">
    <property type="component" value="Unassembled WGS sequence"/>
</dbReference>
<protein>
    <recommendedName>
        <fullName evidence="1">DUF7580 domain-containing protein</fullName>
    </recommendedName>
</protein>
<organism evidence="2 3">
    <name type="scientific">Macrophomina phaseolina</name>
    <dbReference type="NCBI Taxonomy" id="35725"/>
    <lineage>
        <taxon>Eukaryota</taxon>
        <taxon>Fungi</taxon>
        <taxon>Dikarya</taxon>
        <taxon>Ascomycota</taxon>
        <taxon>Pezizomycotina</taxon>
        <taxon>Dothideomycetes</taxon>
        <taxon>Dothideomycetes incertae sedis</taxon>
        <taxon>Botryosphaeriales</taxon>
        <taxon>Botryosphaeriaceae</taxon>
        <taxon>Macrophomina</taxon>
    </lineage>
</organism>
<dbReference type="EMBL" id="JAGTJR010000006">
    <property type="protein sequence ID" value="KAH7058804.1"/>
    <property type="molecule type" value="Genomic_DNA"/>
</dbReference>
<evidence type="ECO:0000313" key="2">
    <source>
        <dbReference type="EMBL" id="KAH7058804.1"/>
    </source>
</evidence>
<dbReference type="PANTHER" id="PTHR35186:SF4">
    <property type="entry name" value="PRION-INHIBITION AND PROPAGATION HELO DOMAIN-CONTAINING PROTEIN"/>
    <property type="match status" value="1"/>
</dbReference>
<comment type="caution">
    <text evidence="2">The sequence shown here is derived from an EMBL/GenBank/DDBJ whole genome shotgun (WGS) entry which is preliminary data.</text>
</comment>
<dbReference type="InterPro" id="IPR056002">
    <property type="entry name" value="DUF7580"/>
</dbReference>
<proteinExistence type="predicted"/>
<evidence type="ECO:0000313" key="3">
    <source>
        <dbReference type="Proteomes" id="UP000774617"/>
    </source>
</evidence>
<feature type="domain" description="DUF7580" evidence="1">
    <location>
        <begin position="360"/>
        <end position="525"/>
    </location>
</feature>
<keyword evidence="3" id="KW-1185">Reference proteome</keyword>
<accession>A0ABQ8GK59</accession>
<sequence length="540" mass="60920">MSGFEIAGVVLGAWPLLDQSLSFYKKRSEEIFYHEHVMNEMIRKLHLEHARFRNSCEKLIAGLAEDSELDVLLENPTEQAWKSALQGGLENGLKSRLGRDFFAYNSTIRQIGVDLLTLRDIVGIDDQSKRSSWRSTTRYKEHRKWHAKTWKKIKDCLNHDKHRKLLSNIDENNTYLERLTPGVRDAEAESAAPAKKIDISRWESVRRSAKSLYCAICTGWLCQCHSQTAHSARLRLEERVTAKPGQPRFSVSFSFSYRGSGDVNWQETEVEAGDEDEDEDEAESTLVPAKPRVAFAQAPAPQAPIKVPQKCITNLCTELTSCRQSPAGACLGYVLEKKRKHYIHLTRSAAQAPTATISLYRLACILASSLLQLHTTSWLGPSWTSQDIHFVPTTDDMRLGDCAFVCSSFTSAAIANNGTFHSRRAAARQWAVRNEAIFGLGVVLLELSISAPLRSEQTDEDRALGELADCNTAHRIANSIEDDNVQEWNKVVRKCLTCDFGEESDFENKKFRQTFYNGVVAPLYQLYEMMSQFAGAKEQI</sequence>
<gene>
    <name evidence="2" type="ORF">B0J12DRAFT_374038</name>
</gene>
<name>A0ABQ8GK59_9PEZI</name>
<dbReference type="Pfam" id="PF24476">
    <property type="entry name" value="DUF7580"/>
    <property type="match status" value="2"/>
</dbReference>
<evidence type="ECO:0000259" key="1">
    <source>
        <dbReference type="Pfam" id="PF24476"/>
    </source>
</evidence>